<dbReference type="GO" id="GO:0032259">
    <property type="term" value="P:methylation"/>
    <property type="evidence" value="ECO:0007669"/>
    <property type="project" value="UniProtKB-KW"/>
</dbReference>
<evidence type="ECO:0000256" key="13">
    <source>
        <dbReference type="ARBA" id="ARBA00047583"/>
    </source>
</evidence>
<dbReference type="InterPro" id="IPR044570">
    <property type="entry name" value="Set1-like"/>
</dbReference>
<dbReference type="EC" id="2.1.1.354" evidence="2"/>
<evidence type="ECO:0000313" key="24">
    <source>
        <dbReference type="EMBL" id="GAW81734.1"/>
    </source>
</evidence>
<dbReference type="InterPro" id="IPR019787">
    <property type="entry name" value="Znf_PHD-finger"/>
</dbReference>
<evidence type="ECO:0000313" key="25">
    <source>
        <dbReference type="Proteomes" id="UP000195521"/>
    </source>
</evidence>
<keyword evidence="4" id="KW-0808">Transferase</keyword>
<feature type="domain" description="Bromo" evidence="19">
    <location>
        <begin position="1798"/>
        <end position="1848"/>
    </location>
</feature>
<feature type="region of interest" description="Disordered" evidence="18">
    <location>
        <begin position="4099"/>
        <end position="4336"/>
    </location>
</feature>
<evidence type="ECO:0000259" key="20">
    <source>
        <dbReference type="PROSITE" id="PS50016"/>
    </source>
</evidence>
<keyword evidence="7 16" id="KW-0863">Zinc-finger</keyword>
<evidence type="ECO:0000256" key="16">
    <source>
        <dbReference type="PROSITE-ProRule" id="PRU00146"/>
    </source>
</evidence>
<feature type="compositionally biased region" description="Basic and acidic residues" evidence="18">
    <location>
        <begin position="1"/>
        <end position="18"/>
    </location>
</feature>
<feature type="compositionally biased region" description="Basic and acidic residues" evidence="18">
    <location>
        <begin position="4253"/>
        <end position="4294"/>
    </location>
</feature>
<reference evidence="25" key="1">
    <citation type="submission" date="2017-04" db="EMBL/GenBank/DDBJ databases">
        <title>Plasmodium gonderi genome.</title>
        <authorList>
            <person name="Arisue N."/>
            <person name="Honma H."/>
            <person name="Kawai S."/>
            <person name="Tougan T."/>
            <person name="Tanabe K."/>
            <person name="Horii T."/>
        </authorList>
    </citation>
    <scope>NUCLEOTIDE SEQUENCE [LARGE SCALE GENOMIC DNA]</scope>
    <source>
        <strain evidence="25">ATCC 30045</strain>
    </source>
</reference>
<dbReference type="GeneID" id="39748463"/>
<name>A0A1Y1JNU7_PLAGO</name>
<evidence type="ECO:0000256" key="14">
    <source>
        <dbReference type="ARBA" id="ARBA00049129"/>
    </source>
</evidence>
<evidence type="ECO:0000256" key="3">
    <source>
        <dbReference type="ARBA" id="ARBA00022603"/>
    </source>
</evidence>
<dbReference type="PROSITE" id="PS50868">
    <property type="entry name" value="POST_SET"/>
    <property type="match status" value="1"/>
</dbReference>
<comment type="catalytic activity">
    <reaction evidence="13">
        <text>N(6)-methyl-L-lysyl(4)-[histone H3] + S-adenosyl-L-methionine = N(6),N(6)-dimethyl-L-lysyl(4)-[histone H3] + S-adenosyl-L-homocysteine + H(+)</text>
        <dbReference type="Rhea" id="RHEA:60268"/>
        <dbReference type="Rhea" id="RHEA-COMP:15540"/>
        <dbReference type="Rhea" id="RHEA-COMP:15543"/>
        <dbReference type="ChEBI" id="CHEBI:15378"/>
        <dbReference type="ChEBI" id="CHEBI:57856"/>
        <dbReference type="ChEBI" id="CHEBI:59789"/>
        <dbReference type="ChEBI" id="CHEBI:61929"/>
        <dbReference type="ChEBI" id="CHEBI:61976"/>
    </reaction>
</comment>
<proteinExistence type="predicted"/>
<feature type="compositionally biased region" description="Basic and acidic residues" evidence="18">
    <location>
        <begin position="4302"/>
        <end position="4329"/>
    </location>
</feature>
<dbReference type="EMBL" id="BDQF01000012">
    <property type="protein sequence ID" value="GAW81734.1"/>
    <property type="molecule type" value="Genomic_DNA"/>
</dbReference>
<evidence type="ECO:0000256" key="15">
    <source>
        <dbReference type="PROSITE-ProRule" id="PRU00035"/>
    </source>
</evidence>
<dbReference type="Pfam" id="PF13771">
    <property type="entry name" value="zf-HC5HC2H"/>
    <property type="match status" value="1"/>
</dbReference>
<feature type="compositionally biased region" description="Basic and acidic residues" evidence="18">
    <location>
        <begin position="4181"/>
        <end position="4246"/>
    </location>
</feature>
<dbReference type="Proteomes" id="UP000195521">
    <property type="component" value="Unassembled WGS sequence"/>
</dbReference>
<dbReference type="InterPro" id="IPR046341">
    <property type="entry name" value="SET_dom_sf"/>
</dbReference>
<feature type="region of interest" description="Disordered" evidence="18">
    <location>
        <begin position="1"/>
        <end position="41"/>
    </location>
</feature>
<evidence type="ECO:0000256" key="1">
    <source>
        <dbReference type="ARBA" id="ARBA00004123"/>
    </source>
</evidence>
<dbReference type="SUPFAM" id="SSF57903">
    <property type="entry name" value="FYVE/PHD zinc finger"/>
    <property type="match status" value="1"/>
</dbReference>
<evidence type="ECO:0000256" key="9">
    <source>
        <dbReference type="ARBA" id="ARBA00022853"/>
    </source>
</evidence>
<comment type="caution">
    <text evidence="24">The sequence shown here is derived from an EMBL/GenBank/DDBJ whole genome shotgun (WGS) entry which is preliminary data.</text>
</comment>
<feature type="region of interest" description="Disordered" evidence="18">
    <location>
        <begin position="6004"/>
        <end position="6025"/>
    </location>
</feature>
<comment type="catalytic activity">
    <reaction evidence="14">
        <text>N(6),N(6)-dimethyl-L-lysyl(4)-[histone H3] + S-adenosyl-L-methionine = N(6),N(6),N(6)-trimethyl-L-lysyl(4)-[histone H3] + S-adenosyl-L-homocysteine + H(+)</text>
        <dbReference type="Rhea" id="RHEA:60272"/>
        <dbReference type="Rhea" id="RHEA-COMP:15537"/>
        <dbReference type="Rhea" id="RHEA-COMP:15540"/>
        <dbReference type="ChEBI" id="CHEBI:15378"/>
        <dbReference type="ChEBI" id="CHEBI:57856"/>
        <dbReference type="ChEBI" id="CHEBI:59789"/>
        <dbReference type="ChEBI" id="CHEBI:61961"/>
        <dbReference type="ChEBI" id="CHEBI:61976"/>
    </reaction>
</comment>
<feature type="compositionally biased region" description="Polar residues" evidence="18">
    <location>
        <begin position="889"/>
        <end position="902"/>
    </location>
</feature>
<dbReference type="Gene3D" id="2.170.270.10">
    <property type="entry name" value="SET domain"/>
    <property type="match status" value="1"/>
</dbReference>
<dbReference type="PANTHER" id="PTHR45814">
    <property type="entry name" value="HISTONE-LYSINE N-METHYLTRANSFERASE SETD1"/>
    <property type="match status" value="1"/>
</dbReference>
<evidence type="ECO:0000256" key="5">
    <source>
        <dbReference type="ARBA" id="ARBA00022691"/>
    </source>
</evidence>
<feature type="compositionally biased region" description="Basic and acidic residues" evidence="18">
    <location>
        <begin position="1510"/>
        <end position="1532"/>
    </location>
</feature>
<dbReference type="CDD" id="cd10518">
    <property type="entry name" value="SET_SETD1-like"/>
    <property type="match status" value="1"/>
</dbReference>
<evidence type="ECO:0000256" key="2">
    <source>
        <dbReference type="ARBA" id="ARBA00012182"/>
    </source>
</evidence>
<feature type="compositionally biased region" description="Polar residues" evidence="18">
    <location>
        <begin position="27"/>
        <end position="41"/>
    </location>
</feature>
<evidence type="ECO:0000259" key="22">
    <source>
        <dbReference type="PROSITE" id="PS50868"/>
    </source>
</evidence>
<evidence type="ECO:0000259" key="21">
    <source>
        <dbReference type="PROSITE" id="PS50280"/>
    </source>
</evidence>
<feature type="coiled-coil region" evidence="17">
    <location>
        <begin position="1107"/>
        <end position="1134"/>
    </location>
</feature>
<keyword evidence="25" id="KW-1185">Reference proteome</keyword>
<dbReference type="InterPro" id="IPR003616">
    <property type="entry name" value="Post-SET_dom"/>
</dbReference>
<dbReference type="GO" id="GO:0008270">
    <property type="term" value="F:zinc ion binding"/>
    <property type="evidence" value="ECO:0007669"/>
    <property type="project" value="UniProtKB-KW"/>
</dbReference>
<keyword evidence="11" id="KW-0539">Nucleus</keyword>
<gene>
    <name evidence="24" type="ORF">PGO_111840</name>
</gene>
<dbReference type="SUPFAM" id="SSF82199">
    <property type="entry name" value="SET domain"/>
    <property type="match status" value="1"/>
</dbReference>
<dbReference type="SMART" id="SM00297">
    <property type="entry name" value="BROMO"/>
    <property type="match status" value="1"/>
</dbReference>
<feature type="compositionally biased region" description="Polar residues" evidence="18">
    <location>
        <begin position="4153"/>
        <end position="4163"/>
    </location>
</feature>
<feature type="compositionally biased region" description="Polar residues" evidence="18">
    <location>
        <begin position="133"/>
        <end position="150"/>
    </location>
</feature>
<evidence type="ECO:0000259" key="19">
    <source>
        <dbReference type="PROSITE" id="PS50014"/>
    </source>
</evidence>
<dbReference type="InterPro" id="IPR001214">
    <property type="entry name" value="SET_dom"/>
</dbReference>
<feature type="compositionally biased region" description="Basic residues" evidence="18">
    <location>
        <begin position="2723"/>
        <end position="2735"/>
    </location>
</feature>
<dbReference type="PROSITE" id="PS50016">
    <property type="entry name" value="ZF_PHD_2"/>
    <property type="match status" value="1"/>
</dbReference>
<feature type="compositionally biased region" description="Basic and acidic residues" evidence="18">
    <location>
        <begin position="1549"/>
        <end position="1570"/>
    </location>
</feature>
<keyword evidence="6" id="KW-0479">Metal-binding</keyword>
<keyword evidence="5" id="KW-0949">S-adenosyl-L-methionine</keyword>
<evidence type="ECO:0000256" key="17">
    <source>
        <dbReference type="SAM" id="Coils"/>
    </source>
</evidence>
<feature type="region of interest" description="Disordered" evidence="18">
    <location>
        <begin position="5242"/>
        <end position="5273"/>
    </location>
</feature>
<dbReference type="GO" id="GO:0140999">
    <property type="term" value="F:histone H3K4 trimethyltransferase activity"/>
    <property type="evidence" value="ECO:0007669"/>
    <property type="project" value="UniProtKB-EC"/>
</dbReference>
<feature type="region of interest" description="Disordered" evidence="18">
    <location>
        <begin position="122"/>
        <end position="167"/>
    </location>
</feature>
<sequence>MNELINEKDKMKRERQQYDDELENIQENENSNTSNKTINAIKNSDGQCGKWKYSKDETVNMDSNISILTSNKNSCIIKEDSNHDYKTCHNNTCEDFQRDIKNFYSGSNMDYLKLESMGAVNMNLPSSRHKSSSNDNGKSRTNSKDSNGNASKRVISDDKKFSTPENQKIFRHRTENEECTRSNMEDICYRKQRKCPFDLHHIYKKFLMEKRRKTQRKILKCKEFLNNKRTNKIFTTKTLEMKKKYINSFSYDHFNIEKCNKKVLFKNLFNDDKNCNLNFNNNSKTSSFFSCKSLQNLNCNKLKNGNHHPILSSKDIIKHFEFKNKVKNKCFTNYSDNRIYSCSCRCDHSNERNAYSDTYVIYSPQKKKKRKKKKKLNIHFYNESFKEYMYKNTEENVTLKYSSKCYELFLNVYKKRIQDKFSKYKELRLRKKINFIPYENYNLTIRSIKKRKKIYSYFRKNKKCFVKKKRYRKKNKCEQIGAYDLREEANKVINEKIDVCQKEENVPTVSNEKSEEGELMRNYMDYIPKEEETKAQPIILQGETAYKSTVSSIKEANDDNGELIEMNIEVPINYETNQQTHIEAEESMLQSKVDLIKKSEDVSKEEKLENEPIMQDVCNEMNNHMNKVKNACVIGKDKCAVQEGPYKELRITGKNFIKYDEELFENLYNDTYLKFGKIVTNKSKKYFLTYKIIKDFYFRILILNKEKLEKNILQVIAIQDVILYDKNVKILSDAFYVRNNNKMYAVKFLKVFSLKYLKKLRKTSEIIFSDMEEEFQNVNKENCESAQSQTADETKSTFNIMENENIKDDDLSKKEITESLDEINENNLEVSEMNQTCEPSEEGIKENVCASENTYSQQHSREYSNNVSNKKQVDSISGSGNKYGESKNLENNPTINLNDESDRYNINGNAKLKKDEKINDKGKTLKGTNKMEKKSNEMKEDILSNDQILIKGSTKDRKRNIDMMKRKNSKKFTGTTKRTDELIKNMDVKKCKKKSNFRLKSENEACNKEQEEHSYTGIIYNDKIKFYFNIQKLSDIINIVKGSEEKTRFYIDTNNNNIKKKLKLFKKVEKTLFLENLVIDDEEVLFKRPKFFNCIIEECFDNFSVLYETENGNLKTFDNKLDRLKKKKANKTDTDASNKYIELKDEEKGFKYIGYRVSFELKKDNKKKSHFKTGIIKYYSPKYKQFFIHHIENIKSNSSVADSPKSTNRDTGYTKSGSRSNTIASLFKESKEYNLLVHSENPQFDCMDNEVSKNMSNNHNVGLTEDVDNDNNTYIGRNREELMYLNYERRLDEENEKKKCDFTFSDIKGWYSPHFYNIKVLKTYKEFERFDILDKNDKRKEQVDFNILNKKDECSICKSNILFIKGHDHYTNSLSTIIYDLSSEIEKKEIDESNMINVYWGIKCFICSKKFHANCLDDEVIITKGYDKNVLMKEYKKYIYKNSLKRDKKCFKNDKNKGSRNASKKEERSKKVKKNINDSKSGDDPKSIIKSKKCFNRKRIVGNGKNGSSRRTEDVSNVSAKEEIENMNEKFNKNKKKGNNVSTSQNECGKNDSEIEYKSDDKEDKNKSDDINDEEYTDVETNNCAKSKNKKSRKCINYVPSVKYNDVSYKKYVCKDCYRCIYCCESIYNYKQTPNIANYVICKSCNMVAHGSCCFPNVPDIYLFNWKCDDCLKCNKCDYSNLCFINYNEWELHLDCCINCYKEYEKKNFCIMCNEKYEIDDSNKWVQCDVCKFWIHLSCDKNESRNIETLSIKSINYKCPTCRSGSFYDKIERILYLFFLLDKYKNFTFHVPINFYIYWRIVKIPMNLYIMKKKIWEKKYNNISEFLYDFILIIHNAKTVHMPNTPIYKNACFFEKKGRVIVKNMFNMNNEELNKCFDECLENYKKISKEEATNDNNNKNEEENKNYDGLFLSDGHKITTGAPNTSRDDIFGKNIDTFSDKKNITSHTNKFENMKYFTDSGIMKETTNMNEYTKSDLHNGQDNSGNIYSRINNYRDASTKYFDNNAAINDSRTLEGCLNPPYDNNMNNIAYQSHIHENANGAFDKSLQENGTNLQASKKVFDFLNDFSQMEKSAFGTYDNNPLDRLSCKDDMMHYNCNSSNLNKNHLNNNMARKRKLENLEKDITQYELYELLDFKSDSVFIHKNKEMFISLSTDKISYNILHINTKGKIYFNRSYDKFDEFDVCKIGKVHLMKKCNNSAAFHSTTTIKGCDKGQLQWNNYSSNEKENLLNDNCVETKIISGVVKHDDKVTSKDGKYFEVNYKQIKDSKIRYNNDNSNVFVNQNIFMIEIIKEKIKMNHVIKEKTKVLNPVNNSYKFLKCVQIIFFGEDQNDDIEGKEWYSYAVNMSHLTNSMNCDNSTEEESMDDVSMEYDDRSTGNKIYTSLDDIIMHIDRRKRKYGSTKNYQGSNCSNNPSYESFLCQQIRKKKMQEKKIKLFNNDILKEHCYICGCIKYKNPFVYCSACGVSIHYSCANISNPFLFNLTDYDEHRKEINQIYNIITRNFKCNNCIKCAKCDVQFSDADRDNFYSNITNIDTCNGDNLAKKTSIDYFYNLKAEVVNIKKDKNVQTRKNLNNMRLHTEIEKVEVGVINESNNNTNKNNNNDYNGNYSNNIENNIKDEERITQPSPLIKMEVTDISPNHHKYVDKAQCESMSNDNYQDQRKDSEINNNLTTCSKKRKKQNAIDTDTHKEDSRKDLLGTYTSAYVKNESETVSKNMEVELTQKKKKMSQHKKTNNNKKSEENENMEQNITNSIVNILSIHDESQKIMKCFCCGKSSHSECFYRIDRIADFCAHKNDQDAHKRTVKHVSKRHYVKKNYNKKVPTFKNEKPLVKLEKELCSTNSFDDMMLNHDNISRELLKDNVLDNSFNETISIVSKNASPRGNREMGDKIKETDYLQCNETHNDDLKIKEEEKNNAITTPFSKQNNRTLVRMISPLKANTPKKGGTDTHFSSSLFYSYENKASAKSSLSKNRRDGYVIQSASVISAAENGINSKVKSIITSNELTMNISNEGNTSKYDFITNDLWENGIVPNDEFINKSLKGIRSGEMSNETVVINGKKFNKHLINEVYEVIKNKKNVKIKHFLHLFSANIDETLVNYLLCEILNGLNTYLNDKLNYYRLNKYINNTMTTTERVKKTAKEEKHYLFDKRNLILNDNEEKKISEIIAKIYTLISETSSIPLNRKASYSKRTNKKNNTNCKNHDSTINPNEKKSSSSRSDNLICNNSSDMNDKNNTNFMNDTLFKKNDENSFTSSPFAVRCTEYNKNFALDIDTLDQCEMKQYTSSNPVNSFDFMNNVKSLGYNNDMNNVNHMSVHPTNGVGNVCSASVVTPHGDTNEHLNASPINNAMNKKNKNGSYMNKSLYKILRNFNEKNLKKFNFSGNINSSYSSPNMGYSPIKKIINLDKTNNIKMNVNNMGGTYSDCNSNIIDMSYMNSRISSTPHGNINNYSNVPIVNNTNNIKNYNGENMCNNSSFSMQNTNVDSGNNMYNLISTNNNMNTSSTVNINDFRVNSSNMNDINIVQNMSILNNNNVTINVNNMDGKNDPFMNFSNLGNIGSISTMSNMNNMMNVGGINRIGSMSRAMSTGVVNSINSMNCGDSIFNENPTSYTNSMNNGNSIFNKSDYNENEENVFHFNELKKCNTNVNPLSHVDKMNHGRSYTDVINMKYTKNFHNMNNINGSFSNNTSSNVYMNETFFQNPQGFYNSNEMDYTVNEMSLEKNIYRSDIYNNDINLHKSNYYFYNNMGTRNNSPTATNNVTNNVNMPLDYNTLRNSSISFKGEMHTAPFDSRTNNEYFEINRKLIHNVNTNNEPIFSNDSNNFILYNKDIQNMNKDGSYISFFQNNIRFGNTSDMSDMISPNKFNDMHNVYNKSINKKDHVQAKTLLKSNISNLEKIINNSKNKKSFNTNDRLTIGGNNNNSNICNSNYNYICNYSSNYNYSYNHNNSSCDPSAYKFNENESFVANVNERGISLSPYQSAENMNTNYPVKKLNDKNVLKTRVEKNISNNSEHQIKDIQIYSTPLDDSKKHVAYNDIKQTAVDLCNEVKNNLQTCYFYGNGEMSEGEEVLNSKKRKLKFFPCNVLIKKENDGIYVNEMDRINAIEPDSNNNPDETANTNIQVKENRNICEQMTKKKKKDSNSSSIEKECKKERKKTDNNTFENGNISNDFKKKKRKGENELSQCIEKGDKKKSERKGSEKADKKSGKKIEKKSDKTSDLKEEENKLTEETNPAKDIKNAEKEKEQNKSKGKEQKRKGDKTEKDRKEVNVEKTTKGESEKKRTKVKKEEEKQERKKEVKEKKGKKNVKGKDKIEENKIVTKKNDSLQEKDKNKKNNEKRRTKMKIKKEVDEKRTEMEITNGLDDKKHLLKEYNSMKISANNKFICDSTNILNRVLKNGNLGGRFKMGKNYRRSIDEDLCLYSDTRESDNSALNTGLAGNVRKRNRINKLSTFLKKNKFMLKSKFKRVTPNSYLCQNCVVLYKNDFSFNSFNEEIRNLETQIREKNNETTVNSETSIFHTKKETNEEKEVCPEKNSLNITNNNNAIEGKDKENSLVTINNISYETNVNGVGSEKKPTGSCAFYDEREISHANHNEERDGEKLKATTNLDVTVINDVPKNDKKAVGAFLSNEGINIRADNIYDVRGVDNGSGNSGDNGNYAINAINAHSEKSYNPPARENTNEKNSYFSLNSESYGKKDPEWNYWMNKISAHNNEFFNRAYLREKKEAIDLRHFFESKQNIYKCSICCMIYEYKTGGNDDKRGEERDNFNCIFVCNACSLQYASVHKYTTTHNENNSNKNNNLSKMNKERNDKRKLYELVYFIIKMSYTYMYYKKNFFKEFCIILDEIFRRNKSSARLLHLLYYSNVFFKYDEFFLLFYRKIKRDIKLRTLFTHNYYSVTHLGLTYDHVMKYLLNLFYVRIYTCSNRRNRKGNSSKYTPDIYHLGRKLLFYYHKNGKSYFEQIVNNSIYFLHLYYLYKIHNNGLRKKRTYNGVNKLAGEVEKSSTTTTIQKIAASSRKKRRKVNQNLLFKIKNTKTFANLSNTFNQKESKFFFLHKENIPNSMNNSGCNNAKVFKNKRSNGREQKLFNKRNSKGVSSLLLYEKAYIEYQDSIQNKNDIIGSNIFYSMEYQKKIKQYIKKIKYTIRNKLNLYVKIMLNLYTQESLNMIKYKNIDSKRIKKRRTRTRTKTCLLCHYGNYLFKGRLIPFYDIFIHSECLKWSLNCIQYYKLNSNSCECRNRMTKRVLECQMNVKNNPSNNKKETKSLSTKRNKKKSAGNGVFSTKGEILEGNKDNVERSNQGCGVQVKNAIVNVPHVNGSCPSTTFDSYTNKVDDMNVAGETRVKREEQNRENQAYQDIPIEDNVLKVKMNPDRIVNVKKNIKNIILMNNFEWTENINFFHNYEHIIEIDEDDVKEIIYDCINSTCYLCGYKNASVYCSNENCNVKFHLNCAFYSTVVRNYDKNIFFHYLKCFNLIKFNKDTIFYKLCRSYNNAKDKELVHTLYKDIFPVHIIYKMKKVWCNKCWNSKKIYNSFYIMKKNMQCSSRKEQCINTEKSKKKCVNVILKDEEELRKGNIFNQCNKTKENDTTIGLNQEDMEKEKEKDENDGGGEKVQQEREHETICAETDKKKTSHKKKIDVIGSFKNIIKHFIHFYFENESYYVMDKILYNINECVRIKYKNKSLDFVHNILSKESKIENKMKQLENIINECTNKSGDKSFVDYRSQLIYHRNGHSNETPNKQGMNKKFALSTCGDMDQNNMTYMNDIDIQDIIDNKNIENIFKCYFILKYFLYIGSEITLKNEEYFFLKKKKNLFAGYVHENNEKKYDLRLSNVLHSSSSCSMGNFSSASRKETAIHFKEKNHKGNLPIHSCINPIKENIVLHEPSGTNKEQQEPCKHILYTTFIDDESELDNENSEIYISSNSENEMEEVDITNYYDKERKEKQSKGINLYFELTDINKKVNITRLQKISTFNEFKENNLAYLNMNQNSETKKNMTKGNGISNSATVASITTTTISSNMGGSRKKGNVEQPTSENNNVTDKKEYFLNMIMNDKNDVYIKRINERLFSNYKYNTRNNRNFSKCKIIKIESHNILHMGEIVKYNGEKRIYPCGFLNMKIFFNLPSSRLFHIYKHANIGNSDEKKKILQKIFLQIRATYIFSITLKNGNFFFSIILFPLISINHFSEVDAQNFVLAESHDIQEAYEKFLLHFKPNDDNNTCITEEYKKCIDKYMHLLEHLQTYIYKSVEHNIKSVDPHDFFGLTSPCVIYQLKYKLFKYMWKILNNRIKNYIRRSNEREEIKKRVRNCTREVIYNDNLFCKYSNIDSCIFKENEKEKEKNTRKTVKYKYNINSAMSYRYLMNISSNSRLYVKKSSIHGYGLYTCEFINEGEPVIEYIGEYIRNIISDKREKHYDKIESSCYMFRLNENIIIDATKWGNVSRFINHSCEPNCFCKIVICDQNLKHIVIFAKRDIVAHEEITYDYQFGVESEGKKLMCLCGSSTCLGRMN</sequence>
<dbReference type="RefSeq" id="XP_028544323.1">
    <property type="nucleotide sequence ID" value="XM_028688522.1"/>
</dbReference>
<dbReference type="InterPro" id="IPR034732">
    <property type="entry name" value="EPHD"/>
</dbReference>
<organism evidence="24 25">
    <name type="scientific">Plasmodium gonderi</name>
    <dbReference type="NCBI Taxonomy" id="77519"/>
    <lineage>
        <taxon>Eukaryota</taxon>
        <taxon>Sar</taxon>
        <taxon>Alveolata</taxon>
        <taxon>Apicomplexa</taxon>
        <taxon>Aconoidasida</taxon>
        <taxon>Haemosporida</taxon>
        <taxon>Plasmodiidae</taxon>
        <taxon>Plasmodium</taxon>
        <taxon>Plasmodium (Plasmodium)</taxon>
    </lineage>
</organism>
<keyword evidence="10 15" id="KW-0103">Bromodomain</keyword>
<feature type="compositionally biased region" description="Polar residues" evidence="18">
    <location>
        <begin position="3214"/>
        <end position="3229"/>
    </location>
</feature>
<accession>A0A1Y1JNU7</accession>
<feature type="compositionally biased region" description="Basic and acidic residues" evidence="18">
    <location>
        <begin position="5585"/>
        <end position="5610"/>
    </location>
</feature>
<dbReference type="SUPFAM" id="SSF47370">
    <property type="entry name" value="Bromodomain"/>
    <property type="match status" value="1"/>
</dbReference>
<feature type="domain" description="PHD-type" evidence="23">
    <location>
        <begin position="5351"/>
        <end position="5465"/>
    </location>
</feature>
<dbReference type="GO" id="GO:0048188">
    <property type="term" value="C:Set1C/COMPASS complex"/>
    <property type="evidence" value="ECO:0007669"/>
    <property type="project" value="TreeGrafter"/>
</dbReference>
<feature type="compositionally biased region" description="Polar residues" evidence="18">
    <location>
        <begin position="4102"/>
        <end position="4117"/>
    </location>
</feature>
<dbReference type="OrthoDB" id="308383at2759"/>
<keyword evidence="3" id="KW-0489">Methyltransferase</keyword>
<evidence type="ECO:0000256" key="10">
    <source>
        <dbReference type="ARBA" id="ARBA00023117"/>
    </source>
</evidence>
<dbReference type="PANTHER" id="PTHR45814:SF2">
    <property type="entry name" value="HISTONE-LYSINE N-METHYLTRANSFERASE SETD1"/>
    <property type="match status" value="1"/>
</dbReference>
<feature type="compositionally biased region" description="Basic residues" evidence="18">
    <location>
        <begin position="1489"/>
        <end position="1500"/>
    </location>
</feature>
<evidence type="ECO:0000256" key="8">
    <source>
        <dbReference type="ARBA" id="ARBA00022833"/>
    </source>
</evidence>
<dbReference type="CDD" id="cd04369">
    <property type="entry name" value="Bromodomain"/>
    <property type="match status" value="1"/>
</dbReference>
<dbReference type="Pfam" id="PF00439">
    <property type="entry name" value="Bromodomain"/>
    <property type="match status" value="1"/>
</dbReference>
<protein>
    <recommendedName>
        <fullName evidence="2">[histone H3]-lysine(4) N-trimethyltransferase</fullName>
        <ecNumber evidence="2">2.1.1.354</ecNumber>
    </recommendedName>
</protein>
<feature type="region of interest" description="Disordered" evidence="18">
    <location>
        <begin position="5577"/>
        <end position="5610"/>
    </location>
</feature>
<feature type="region of interest" description="Disordered" evidence="18">
    <location>
        <begin position="3183"/>
        <end position="3229"/>
    </location>
</feature>
<evidence type="ECO:0000256" key="4">
    <source>
        <dbReference type="ARBA" id="ARBA00022679"/>
    </source>
</evidence>
<feature type="region of interest" description="Disordered" evidence="18">
    <location>
        <begin position="861"/>
        <end position="902"/>
    </location>
</feature>
<evidence type="ECO:0000256" key="12">
    <source>
        <dbReference type="ARBA" id="ARBA00047571"/>
    </source>
</evidence>
<feature type="domain" description="PHD-type" evidence="20">
    <location>
        <begin position="1707"/>
        <end position="1765"/>
    </location>
</feature>
<dbReference type="PROSITE" id="PS51805">
    <property type="entry name" value="EPHD"/>
    <property type="match status" value="1"/>
</dbReference>
<feature type="region of interest" description="Disordered" evidence="18">
    <location>
        <begin position="1198"/>
        <end position="1218"/>
    </location>
</feature>
<keyword evidence="17" id="KW-0175">Coiled coil</keyword>
<feature type="region of interest" description="Disordered" evidence="18">
    <location>
        <begin position="1450"/>
        <end position="1572"/>
    </location>
</feature>
<evidence type="ECO:0000256" key="11">
    <source>
        <dbReference type="ARBA" id="ARBA00023242"/>
    </source>
</evidence>
<dbReference type="SMART" id="SM00249">
    <property type="entry name" value="PHD"/>
    <property type="match status" value="4"/>
</dbReference>
<feature type="compositionally biased region" description="Basic and acidic residues" evidence="18">
    <location>
        <begin position="1450"/>
        <end position="1487"/>
    </location>
</feature>
<dbReference type="InterPro" id="IPR036427">
    <property type="entry name" value="Bromodomain-like_sf"/>
</dbReference>
<dbReference type="Gene3D" id="3.30.40.10">
    <property type="entry name" value="Zinc/RING finger domain, C3HC4 (zinc finger)"/>
    <property type="match status" value="2"/>
</dbReference>
<keyword evidence="8" id="KW-0862">Zinc</keyword>
<evidence type="ECO:0000256" key="7">
    <source>
        <dbReference type="ARBA" id="ARBA00022771"/>
    </source>
</evidence>
<dbReference type="Pfam" id="PF00856">
    <property type="entry name" value="SET"/>
    <property type="match status" value="1"/>
</dbReference>
<feature type="region of interest" description="Disordered" evidence="18">
    <location>
        <begin position="2720"/>
        <end position="2746"/>
    </location>
</feature>
<dbReference type="PROSITE" id="PS50014">
    <property type="entry name" value="BROMODOMAIN_2"/>
    <property type="match status" value="1"/>
</dbReference>
<evidence type="ECO:0000259" key="23">
    <source>
        <dbReference type="PROSITE" id="PS51805"/>
    </source>
</evidence>
<dbReference type="OMA" id="CCESIYN"/>
<dbReference type="InterPro" id="IPR011011">
    <property type="entry name" value="Znf_FYVE_PHD"/>
</dbReference>
<dbReference type="InterPro" id="IPR001487">
    <property type="entry name" value="Bromodomain"/>
</dbReference>
<dbReference type="InterPro" id="IPR001965">
    <property type="entry name" value="Znf_PHD"/>
</dbReference>
<dbReference type="SMART" id="SM00317">
    <property type="entry name" value="SET"/>
    <property type="match status" value="1"/>
</dbReference>
<dbReference type="PROSITE" id="PS50280">
    <property type="entry name" value="SET"/>
    <property type="match status" value="1"/>
</dbReference>
<feature type="domain" description="SET" evidence="21">
    <location>
        <begin position="6353"/>
        <end position="6470"/>
    </location>
</feature>
<feature type="compositionally biased region" description="Basic and acidic residues" evidence="18">
    <location>
        <begin position="4140"/>
        <end position="4152"/>
    </location>
</feature>
<comment type="catalytic activity">
    <reaction evidence="12">
        <text>L-lysyl(4)-[histone H3] + 3 S-adenosyl-L-methionine = N(6),N(6),N(6)-trimethyl-L-lysyl(4)-[histone H3] + 3 S-adenosyl-L-homocysteine + 3 H(+)</text>
        <dbReference type="Rhea" id="RHEA:60260"/>
        <dbReference type="Rhea" id="RHEA-COMP:15537"/>
        <dbReference type="Rhea" id="RHEA-COMP:15547"/>
        <dbReference type="ChEBI" id="CHEBI:15378"/>
        <dbReference type="ChEBI" id="CHEBI:29969"/>
        <dbReference type="ChEBI" id="CHEBI:57856"/>
        <dbReference type="ChEBI" id="CHEBI:59789"/>
        <dbReference type="ChEBI" id="CHEBI:61961"/>
        <dbReference type="EC" id="2.1.1.354"/>
    </reaction>
</comment>
<comment type="subcellular location">
    <subcellularLocation>
        <location evidence="1">Nucleus</location>
    </subcellularLocation>
</comment>
<keyword evidence="9" id="KW-0156">Chromatin regulator</keyword>
<evidence type="ECO:0000256" key="6">
    <source>
        <dbReference type="ARBA" id="ARBA00022723"/>
    </source>
</evidence>
<feature type="domain" description="Post-SET" evidence="22">
    <location>
        <begin position="6478"/>
        <end position="6494"/>
    </location>
</feature>
<evidence type="ECO:0000256" key="18">
    <source>
        <dbReference type="SAM" id="MobiDB-lite"/>
    </source>
</evidence>
<dbReference type="InterPro" id="IPR013083">
    <property type="entry name" value="Znf_RING/FYVE/PHD"/>
</dbReference>
<feature type="compositionally biased region" description="Polar residues" evidence="18">
    <location>
        <begin position="861"/>
        <end position="880"/>
    </location>
</feature>